<reference evidence="2 3" key="1">
    <citation type="submission" date="2015-07" db="EMBL/GenBank/DDBJ databases">
        <authorList>
            <person name="Kim K.M."/>
        </authorList>
    </citation>
    <scope>NUCLEOTIDE SEQUENCE [LARGE SCALE GENOMIC DNA]</scope>
    <source>
        <strain evidence="2 3">KCTC 12363</strain>
    </source>
</reference>
<proteinExistence type="predicted"/>
<dbReference type="PATRIC" id="fig|320787.5.peg.1906"/>
<accession>A0A0H4PAD0</accession>
<dbReference type="AlphaFoldDB" id="A0A0H4PAD0"/>
<dbReference type="EMBL" id="CP012040">
    <property type="protein sequence ID" value="AKP51164.1"/>
    <property type="molecule type" value="Genomic_DNA"/>
</dbReference>
<sequence>MENITFARVIHVLAVILWIGGVAMVTTVIIPAIKRFGSKEEQIKTFEKIEGRFALQAKITTLLTAISGFYMMYELNAWDRYLDYRFWWIHAMTLVWLIFTLVLYVLEPLVLHKLFKEYAEKNPTKTFSFIHKAHWILLVLSLLTTAGAVAGSHGLYFIK</sequence>
<dbReference type="KEGG" id="camu:CA2015_1731"/>
<evidence type="ECO:0000313" key="2">
    <source>
        <dbReference type="EMBL" id="AKP51164.1"/>
    </source>
</evidence>
<feature type="transmembrane region" description="Helical" evidence="1">
    <location>
        <begin position="85"/>
        <end position="106"/>
    </location>
</feature>
<keyword evidence="1" id="KW-0812">Transmembrane</keyword>
<name>A0A0H4PAD0_9BACT</name>
<evidence type="ECO:0000313" key="3">
    <source>
        <dbReference type="Proteomes" id="UP000036520"/>
    </source>
</evidence>
<feature type="transmembrane region" description="Helical" evidence="1">
    <location>
        <begin position="12"/>
        <end position="33"/>
    </location>
</feature>
<dbReference type="Proteomes" id="UP000036520">
    <property type="component" value="Chromosome"/>
</dbReference>
<organism evidence="2 3">
    <name type="scientific">Cyclobacterium amurskyense</name>
    <dbReference type="NCBI Taxonomy" id="320787"/>
    <lineage>
        <taxon>Bacteria</taxon>
        <taxon>Pseudomonadati</taxon>
        <taxon>Bacteroidota</taxon>
        <taxon>Cytophagia</taxon>
        <taxon>Cytophagales</taxon>
        <taxon>Cyclobacteriaceae</taxon>
        <taxon>Cyclobacterium</taxon>
    </lineage>
</organism>
<dbReference type="RefSeq" id="WP_048641529.1">
    <property type="nucleotide sequence ID" value="NZ_CAXBGM010000024.1"/>
</dbReference>
<dbReference type="OrthoDB" id="7356530at2"/>
<protein>
    <submittedName>
        <fullName evidence="2">Membrane protein</fullName>
    </submittedName>
</protein>
<keyword evidence="3" id="KW-1185">Reference proteome</keyword>
<evidence type="ECO:0000256" key="1">
    <source>
        <dbReference type="SAM" id="Phobius"/>
    </source>
</evidence>
<keyword evidence="1" id="KW-1133">Transmembrane helix</keyword>
<keyword evidence="1" id="KW-0472">Membrane</keyword>
<gene>
    <name evidence="2" type="ORF">CA2015_1731</name>
</gene>
<feature type="transmembrane region" description="Helical" evidence="1">
    <location>
        <begin position="135"/>
        <end position="158"/>
    </location>
</feature>
<feature type="transmembrane region" description="Helical" evidence="1">
    <location>
        <begin position="53"/>
        <end position="73"/>
    </location>
</feature>